<dbReference type="EC" id="2.7.13.3" evidence="2"/>
<keyword evidence="5 10" id="KW-0418">Kinase</keyword>
<keyword evidence="8" id="KW-0812">Transmembrane</keyword>
<dbReference type="HOGENOM" id="CLU_540647_0_0_3"/>
<dbReference type="Pfam" id="PF02518">
    <property type="entry name" value="HATPase_c"/>
    <property type="match status" value="1"/>
</dbReference>
<dbReference type="eggNOG" id="COG4191">
    <property type="taxonomic scope" value="Bacteria"/>
</dbReference>
<comment type="catalytic activity">
    <reaction evidence="1">
        <text>ATP + protein L-histidine = ADP + protein N-phospho-L-histidine.</text>
        <dbReference type="EC" id="2.7.13.3"/>
    </reaction>
</comment>
<evidence type="ECO:0000256" key="4">
    <source>
        <dbReference type="ARBA" id="ARBA00022741"/>
    </source>
</evidence>
<dbReference type="PRINTS" id="PR00344">
    <property type="entry name" value="BCTRLSENSOR"/>
</dbReference>
<evidence type="ECO:0000259" key="9">
    <source>
        <dbReference type="PROSITE" id="PS50109"/>
    </source>
</evidence>
<dbReference type="InterPro" id="IPR005467">
    <property type="entry name" value="His_kinase_dom"/>
</dbReference>
<dbReference type="GO" id="GO:0004673">
    <property type="term" value="F:protein histidine kinase activity"/>
    <property type="evidence" value="ECO:0007669"/>
    <property type="project" value="UniProtKB-EC"/>
</dbReference>
<dbReference type="SMART" id="SM00387">
    <property type="entry name" value="HATPase_c"/>
    <property type="match status" value="1"/>
</dbReference>
<keyword evidence="3" id="KW-0808">Transferase</keyword>
<dbReference type="EMBL" id="CP000878">
    <property type="protein sequence ID" value="ABX09432.1"/>
    <property type="molecule type" value="Genomic_DNA"/>
</dbReference>
<keyword evidence="7" id="KW-0902">Two-component regulatory system</keyword>
<keyword evidence="8" id="KW-1133">Transmembrane helix</keyword>
<dbReference type="KEGG" id="pmj:P9211_15011"/>
<reference evidence="10 11" key="1">
    <citation type="journal article" date="2007" name="PLoS Genet.">
        <title>Patterns and implications of gene gain and loss in the evolution of Prochlorococcus.</title>
        <authorList>
            <person name="Kettler G.C."/>
            <person name="Martiny A.C."/>
            <person name="Huang K."/>
            <person name="Zucker J."/>
            <person name="Coleman M.L."/>
            <person name="Rodrigue S."/>
            <person name="Chen F."/>
            <person name="Lapidus A."/>
            <person name="Ferriera S."/>
            <person name="Johnson J."/>
            <person name="Steglich C."/>
            <person name="Church G.M."/>
            <person name="Richardson P."/>
            <person name="Chisholm S.W."/>
        </authorList>
    </citation>
    <scope>NUCLEOTIDE SEQUENCE [LARGE SCALE GENOMIC DNA]</scope>
    <source>
        <strain evidence="11">MIT 9211</strain>
    </source>
</reference>
<dbReference type="GO" id="GO:0005524">
    <property type="term" value="F:ATP binding"/>
    <property type="evidence" value="ECO:0007669"/>
    <property type="project" value="UniProtKB-KW"/>
</dbReference>
<feature type="transmembrane region" description="Helical" evidence="8">
    <location>
        <begin position="43"/>
        <end position="67"/>
    </location>
</feature>
<organism evidence="10 11">
    <name type="scientific">Prochlorococcus marinus (strain MIT 9211)</name>
    <dbReference type="NCBI Taxonomy" id="93059"/>
    <lineage>
        <taxon>Bacteria</taxon>
        <taxon>Bacillati</taxon>
        <taxon>Cyanobacteriota</taxon>
        <taxon>Cyanophyceae</taxon>
        <taxon>Synechococcales</taxon>
        <taxon>Prochlorococcaceae</taxon>
        <taxon>Prochlorococcus</taxon>
    </lineage>
</organism>
<dbReference type="InterPro" id="IPR003594">
    <property type="entry name" value="HATPase_dom"/>
</dbReference>
<evidence type="ECO:0000256" key="3">
    <source>
        <dbReference type="ARBA" id="ARBA00022679"/>
    </source>
</evidence>
<dbReference type="OrthoDB" id="9815750at2"/>
<evidence type="ECO:0000256" key="1">
    <source>
        <dbReference type="ARBA" id="ARBA00000085"/>
    </source>
</evidence>
<dbReference type="InterPro" id="IPR036890">
    <property type="entry name" value="HATPase_C_sf"/>
</dbReference>
<protein>
    <recommendedName>
        <fullName evidence="2">histidine kinase</fullName>
        <ecNumber evidence="2">2.7.13.3</ecNumber>
    </recommendedName>
</protein>
<dbReference type="InterPro" id="IPR004358">
    <property type="entry name" value="Sig_transdc_His_kin-like_C"/>
</dbReference>
<keyword evidence="4" id="KW-0547">Nucleotide-binding</keyword>
<dbReference type="GO" id="GO:0000160">
    <property type="term" value="P:phosphorelay signal transduction system"/>
    <property type="evidence" value="ECO:0007669"/>
    <property type="project" value="UniProtKB-KW"/>
</dbReference>
<evidence type="ECO:0000256" key="6">
    <source>
        <dbReference type="ARBA" id="ARBA00022840"/>
    </source>
</evidence>
<feature type="transmembrane region" description="Helical" evidence="8">
    <location>
        <begin position="119"/>
        <end position="142"/>
    </location>
</feature>
<sequence>MLINYKLKKFVDLISINLAAISGYFLLALLAKEAFAWQSTAITLWPASGLANALLISHGWIALPGIAIGNFLGTAFDPNAGFSFQPFMLPVAIAAAAQAGFVRWMLIRKNLLNDPLTRIPRLITFLLIIGPLGNWPAAATFLSYRIANSGNLNINNFSLLDSNYVNGSFFWWLGDSLGSLLLLPLLFLLLPFKRPIWLERRTYLLSPLLAMIALLITGSFLERMLLERIDITPQMLEPIQGLRLLSTFAWIVVALGVLGLILQISGKYLEQEKLLSRSRLTGDAAGAVIHEIGQPLIRLRLRLENIVKWHKKNSNIENKDFPFNKNITNEAEKSLQELNAVVVNTRSIQDLTLAGIRDTNAANLADAIAMASAQLRSDFDRLDQDLSVLIKQELPEVSSGQVQLQAAIRNLLSNASKAAGEHGVIRINAGLMLGYVVCEIEDTGSGFAPSSMPDGRERIKSKTGGMGLGLMIVRRVIDDNGGEIEFSSSKELGGAKVRIWLKPS</sequence>
<dbReference type="PROSITE" id="PS50109">
    <property type="entry name" value="HIS_KIN"/>
    <property type="match status" value="1"/>
</dbReference>
<dbReference type="AlphaFoldDB" id="A9BC70"/>
<feature type="transmembrane region" description="Helical" evidence="8">
    <location>
        <begin position="87"/>
        <end position="107"/>
    </location>
</feature>
<evidence type="ECO:0000313" key="11">
    <source>
        <dbReference type="Proteomes" id="UP000000788"/>
    </source>
</evidence>
<gene>
    <name evidence="10" type="ordered locus">P9211_15011</name>
</gene>
<proteinExistence type="predicted"/>
<feature type="domain" description="Histidine kinase" evidence="9">
    <location>
        <begin position="287"/>
        <end position="504"/>
    </location>
</feature>
<feature type="transmembrane region" description="Helical" evidence="8">
    <location>
        <begin position="13"/>
        <end position="31"/>
    </location>
</feature>
<evidence type="ECO:0000256" key="2">
    <source>
        <dbReference type="ARBA" id="ARBA00012438"/>
    </source>
</evidence>
<dbReference type="SUPFAM" id="SSF55874">
    <property type="entry name" value="ATPase domain of HSP90 chaperone/DNA topoisomerase II/histidine kinase"/>
    <property type="match status" value="1"/>
</dbReference>
<keyword evidence="6" id="KW-0067">ATP-binding</keyword>
<dbReference type="PANTHER" id="PTHR44936:SF10">
    <property type="entry name" value="SENSOR PROTEIN RSTB"/>
    <property type="match status" value="1"/>
</dbReference>
<dbReference type="Gene3D" id="3.30.565.10">
    <property type="entry name" value="Histidine kinase-like ATPase, C-terminal domain"/>
    <property type="match status" value="1"/>
</dbReference>
<dbReference type="InterPro" id="IPR050980">
    <property type="entry name" value="2C_sensor_his_kinase"/>
</dbReference>
<evidence type="ECO:0000256" key="8">
    <source>
        <dbReference type="SAM" id="Phobius"/>
    </source>
</evidence>
<dbReference type="Proteomes" id="UP000000788">
    <property type="component" value="Chromosome"/>
</dbReference>
<accession>A9BC70</accession>
<feature type="transmembrane region" description="Helical" evidence="8">
    <location>
        <begin position="169"/>
        <end position="190"/>
    </location>
</feature>
<name>A9BC70_PROM4</name>
<feature type="transmembrane region" description="Helical" evidence="8">
    <location>
        <begin position="202"/>
        <end position="221"/>
    </location>
</feature>
<evidence type="ECO:0000256" key="5">
    <source>
        <dbReference type="ARBA" id="ARBA00022777"/>
    </source>
</evidence>
<evidence type="ECO:0000256" key="7">
    <source>
        <dbReference type="ARBA" id="ARBA00023012"/>
    </source>
</evidence>
<keyword evidence="8" id="KW-0472">Membrane</keyword>
<dbReference type="eggNOG" id="COG3447">
    <property type="taxonomic scope" value="Bacteria"/>
</dbReference>
<feature type="transmembrane region" description="Helical" evidence="8">
    <location>
        <begin position="241"/>
        <end position="262"/>
    </location>
</feature>
<dbReference type="PANTHER" id="PTHR44936">
    <property type="entry name" value="SENSOR PROTEIN CREC"/>
    <property type="match status" value="1"/>
</dbReference>
<dbReference type="STRING" id="93059.P9211_15011"/>
<keyword evidence="11" id="KW-1185">Reference proteome</keyword>
<evidence type="ECO:0000313" key="10">
    <source>
        <dbReference type="EMBL" id="ABX09432.1"/>
    </source>
</evidence>